<protein>
    <submittedName>
        <fullName evidence="1">Uncharacterized protein</fullName>
    </submittedName>
</protein>
<proteinExistence type="predicted"/>
<accession>A0A7W7KDY1</accession>
<keyword evidence="2" id="KW-1185">Reference proteome</keyword>
<reference evidence="1 2" key="1">
    <citation type="submission" date="2020-08" db="EMBL/GenBank/DDBJ databases">
        <title>Functional genomics of gut bacteria from endangered species of beetles.</title>
        <authorList>
            <person name="Carlos-Shanley C."/>
        </authorList>
    </citation>
    <scope>NUCLEOTIDE SEQUENCE [LARGE SCALE GENOMIC DNA]</scope>
    <source>
        <strain evidence="1 2">S00245</strain>
    </source>
</reference>
<comment type="caution">
    <text evidence="1">The sequence shown here is derived from an EMBL/GenBank/DDBJ whole genome shotgun (WGS) entry which is preliminary data.</text>
</comment>
<dbReference type="AlphaFoldDB" id="A0A7W7KDY1"/>
<name>A0A7W7KDY1_9SPHN</name>
<evidence type="ECO:0000313" key="2">
    <source>
        <dbReference type="Proteomes" id="UP000555448"/>
    </source>
</evidence>
<organism evidence="1 2">
    <name type="scientific">Novosphingobium chloroacetimidivorans</name>
    <dbReference type="NCBI Taxonomy" id="1428314"/>
    <lineage>
        <taxon>Bacteria</taxon>
        <taxon>Pseudomonadati</taxon>
        <taxon>Pseudomonadota</taxon>
        <taxon>Alphaproteobacteria</taxon>
        <taxon>Sphingomonadales</taxon>
        <taxon>Sphingomonadaceae</taxon>
        <taxon>Novosphingobium</taxon>
    </lineage>
</organism>
<dbReference type="EMBL" id="JACHLR010000054">
    <property type="protein sequence ID" value="MBB4861085.1"/>
    <property type="molecule type" value="Genomic_DNA"/>
</dbReference>
<dbReference type="Proteomes" id="UP000555448">
    <property type="component" value="Unassembled WGS sequence"/>
</dbReference>
<gene>
    <name evidence="1" type="ORF">HNO88_004439</name>
</gene>
<sequence length="145" mass="16229">MDQQRSQMPISTFEDAEKPLAIAAGVLLWNQTHPRGQVPFVVKLRASADRRDNGSCGFWFNASDLGEALAGFVGPENRINLAIKPSDLLIQREETGIELGEHRPEEFAEFRRTLIQQSLDLTSCARHRLSKGNAAVQQQTAHLRH</sequence>
<evidence type="ECO:0000313" key="1">
    <source>
        <dbReference type="EMBL" id="MBB4861085.1"/>
    </source>
</evidence>